<evidence type="ECO:0000313" key="6">
    <source>
        <dbReference type="EMBL" id="MQU05751.1"/>
    </source>
</evidence>
<dbReference type="GO" id="GO:0016706">
    <property type="term" value="F:2-oxoglutarate-dependent dioxygenase activity"/>
    <property type="evidence" value="ECO:0007669"/>
    <property type="project" value="UniProtKB-ARBA"/>
</dbReference>
<dbReference type="AlphaFoldDB" id="A0A6L5HTM4"/>
<dbReference type="Gene3D" id="3.60.130.10">
    <property type="entry name" value="Clavaminate synthase-like"/>
    <property type="match status" value="1"/>
</dbReference>
<dbReference type="SUPFAM" id="SSF51197">
    <property type="entry name" value="Clavaminate synthase-like"/>
    <property type="match status" value="1"/>
</dbReference>
<dbReference type="Pfam" id="PF02668">
    <property type="entry name" value="TauD"/>
    <property type="match status" value="1"/>
</dbReference>
<organism evidence="6 7">
    <name type="scientific">Pseudomonas helleri</name>
    <dbReference type="NCBI Taxonomy" id="1608996"/>
    <lineage>
        <taxon>Bacteria</taxon>
        <taxon>Pseudomonadati</taxon>
        <taxon>Pseudomonadota</taxon>
        <taxon>Gammaproteobacteria</taxon>
        <taxon>Pseudomonadales</taxon>
        <taxon>Pseudomonadaceae</taxon>
        <taxon>Pseudomonas</taxon>
    </lineage>
</organism>
<evidence type="ECO:0000256" key="2">
    <source>
        <dbReference type="ARBA" id="ARBA00023002"/>
    </source>
</evidence>
<evidence type="ECO:0000313" key="7">
    <source>
        <dbReference type="Proteomes" id="UP000478064"/>
    </source>
</evidence>
<dbReference type="InterPro" id="IPR050411">
    <property type="entry name" value="AlphaKG_dependent_hydroxylases"/>
</dbReference>
<dbReference type="GO" id="GO:0017000">
    <property type="term" value="P:antibiotic biosynthetic process"/>
    <property type="evidence" value="ECO:0007669"/>
    <property type="project" value="UniProtKB-KW"/>
</dbReference>
<keyword evidence="2" id="KW-0560">Oxidoreductase</keyword>
<evidence type="ECO:0000256" key="1">
    <source>
        <dbReference type="ARBA" id="ARBA00001954"/>
    </source>
</evidence>
<feature type="compositionally biased region" description="Polar residues" evidence="4">
    <location>
        <begin position="1"/>
        <end position="25"/>
    </location>
</feature>
<gene>
    <name evidence="6" type="ORF">GHO27_08620</name>
</gene>
<name>A0A6L5HTM4_9PSED</name>
<accession>A0A6L5HTM4</accession>
<dbReference type="InterPro" id="IPR042098">
    <property type="entry name" value="TauD-like_sf"/>
</dbReference>
<dbReference type="EMBL" id="WIVU01000012">
    <property type="protein sequence ID" value="MQU05751.1"/>
    <property type="molecule type" value="Genomic_DNA"/>
</dbReference>
<sequence>MALSTVSPRPGHSTGQSRLPIQPSRSGEKMSTIRRQRNGISSVDALQTLVSFSTDPHAPPCTMKPRVSGVSLDDLRDERLEQTRQLLAQHGCVLLRSFQVEGAAMFSSFIKRLAKTSAHYREPATPRTHVHGEVFTSTEYPSDQSIPLHNENSHCVAWPMTIAFFCETPASTRGGTPIADCRGVLKRLSEPLLSEFERRKIRYIRRFGEGLGFSWQKVFGVDTRQALEAYCVDSAMTPHWTENGLYVTYERDAIHRHPLTGERLWFNHGLFFNPASMPDQMRNELFEQVGAQALPYDTCYGDGQPFERETLEAIRAAYEAETRVFEWQTGDVLVLDNMRFAHGREPYTGPRRILVGMSDDISTLAGS</sequence>
<reference evidence="6 7" key="1">
    <citation type="submission" date="2019-10" db="EMBL/GenBank/DDBJ databases">
        <title>Evaluation of single-gene subtyping targets for Pseudomonas.</title>
        <authorList>
            <person name="Reichler S.J."/>
            <person name="Orsi R.H."/>
            <person name="Wiedmann M."/>
            <person name="Martin N.H."/>
            <person name="Murphy S.I."/>
        </authorList>
    </citation>
    <scope>NUCLEOTIDE SEQUENCE [LARGE SCALE GENOMIC DNA]</scope>
    <source>
        <strain evidence="6 7">FSL R10-1637</strain>
    </source>
</reference>
<comment type="cofactor">
    <cofactor evidence="1">
        <name>Fe(2+)</name>
        <dbReference type="ChEBI" id="CHEBI:29033"/>
    </cofactor>
</comment>
<feature type="region of interest" description="Disordered" evidence="4">
    <location>
        <begin position="1"/>
        <end position="38"/>
    </location>
</feature>
<dbReference type="Proteomes" id="UP000478064">
    <property type="component" value="Unassembled WGS sequence"/>
</dbReference>
<evidence type="ECO:0000256" key="3">
    <source>
        <dbReference type="ARBA" id="ARBA00023194"/>
    </source>
</evidence>
<keyword evidence="6" id="KW-0223">Dioxygenase</keyword>
<proteinExistence type="predicted"/>
<feature type="domain" description="TauD/TfdA-like" evidence="5">
    <location>
        <begin position="66"/>
        <end position="357"/>
    </location>
</feature>
<protein>
    <submittedName>
        <fullName evidence="6">TauD/TfdA family dioxygenase</fullName>
    </submittedName>
</protein>
<dbReference type="PANTHER" id="PTHR10696:SF56">
    <property type="entry name" value="TAUD_TFDA-LIKE DOMAIN-CONTAINING PROTEIN"/>
    <property type="match status" value="1"/>
</dbReference>
<keyword evidence="3" id="KW-0045">Antibiotic biosynthesis</keyword>
<comment type="caution">
    <text evidence="6">The sequence shown here is derived from an EMBL/GenBank/DDBJ whole genome shotgun (WGS) entry which is preliminary data.</text>
</comment>
<evidence type="ECO:0000259" key="5">
    <source>
        <dbReference type="Pfam" id="PF02668"/>
    </source>
</evidence>
<dbReference type="InterPro" id="IPR003819">
    <property type="entry name" value="TauD/TfdA-like"/>
</dbReference>
<dbReference type="PANTHER" id="PTHR10696">
    <property type="entry name" value="GAMMA-BUTYROBETAINE HYDROXYLASE-RELATED"/>
    <property type="match status" value="1"/>
</dbReference>
<evidence type="ECO:0000256" key="4">
    <source>
        <dbReference type="SAM" id="MobiDB-lite"/>
    </source>
</evidence>